<feature type="domain" description="PiggyBac transposable element-derived protein" evidence="2">
    <location>
        <begin position="80"/>
        <end position="230"/>
    </location>
</feature>
<sequence>MPVRKRKHTEFLESFEPEISGNLKLQTQTHSKSSKKRASSSSPLKPVGQAGFQQPAFQPVILRPFKRRISTDLPKESLFQVFQLFWPVHLVQQWVEFINLRHISLPGHAEGPRSKYSRYNTWDPTFVDEIYLFLGILIYMSVHQEPAVIDYWSTSPTDPIHPITRFMPRNRFQALYRRFCIWDPTETKSTVFQKVAEWSQYIQLRSIEYWKPASSVSIDEAMVRFTGRSKDTWSFHRKGYGPVNYDAIPNLGLAPTQGIVADLLRRLPPPPSTSHGYHCYMDNLFATPQLFEYLRSQGIAATGTTRPARIDSNQLQKLRTQESRKDTIPWGTLYARKSKLETTYEMEGSQIPDFLDELKKKYPKLVPKYLRSDSLEDVLFKAEYNHVNESPSPTYGSIQKDENIEEEETCQHCDRSQVVRGKPDEMFSKQVKFSVHGRQVPFRITLKEGAWTTLVALVDRLSL</sequence>
<evidence type="ECO:0000313" key="3">
    <source>
        <dbReference type="EMBL" id="KJK73435.1"/>
    </source>
</evidence>
<evidence type="ECO:0000259" key="2">
    <source>
        <dbReference type="Pfam" id="PF13843"/>
    </source>
</evidence>
<dbReference type="InterPro" id="IPR029526">
    <property type="entry name" value="PGBD"/>
</dbReference>
<dbReference type="EMBL" id="KE384843">
    <property type="protein sequence ID" value="KJK73435.1"/>
    <property type="molecule type" value="Genomic_DNA"/>
</dbReference>
<evidence type="ECO:0000256" key="1">
    <source>
        <dbReference type="SAM" id="MobiDB-lite"/>
    </source>
</evidence>
<keyword evidence="4" id="KW-1185">Reference proteome</keyword>
<gene>
    <name evidence="3" type="ORF">H634G_11339</name>
</gene>
<reference evidence="4" key="1">
    <citation type="journal article" date="2014" name="BMC Genomics">
        <title>The genome sequence of the biocontrol fungus Metarhizium anisopliae and comparative genomics of Metarhizium species.</title>
        <authorList>
            <person name="Pattemore J.A."/>
            <person name="Hane J.K."/>
            <person name="Williams A.H."/>
            <person name="Wilson B.A."/>
            <person name="Stodart B.J."/>
            <person name="Ash G.J."/>
        </authorList>
    </citation>
    <scope>NUCLEOTIDE SEQUENCE [LARGE SCALE GENOMIC DNA]</scope>
    <source>
        <strain evidence="4">BRIP 53293</strain>
    </source>
</reference>
<dbReference type="PANTHER" id="PTHR46599:SF3">
    <property type="entry name" value="PIGGYBAC TRANSPOSABLE ELEMENT-DERIVED PROTEIN 4"/>
    <property type="match status" value="1"/>
</dbReference>
<dbReference type="Pfam" id="PF13843">
    <property type="entry name" value="DDE_Tnp_1_7"/>
    <property type="match status" value="2"/>
</dbReference>
<name>A0A0D9NLD5_METAN</name>
<dbReference type="Proteomes" id="UP000054544">
    <property type="component" value="Unassembled WGS sequence"/>
</dbReference>
<protein>
    <recommendedName>
        <fullName evidence="2">PiggyBac transposable element-derived protein domain-containing protein</fullName>
    </recommendedName>
</protein>
<feature type="domain" description="PiggyBac transposable element-derived protein" evidence="2">
    <location>
        <begin position="262"/>
        <end position="311"/>
    </location>
</feature>
<organism evidence="3 4">
    <name type="scientific">Metarhizium anisopliae BRIP 53293</name>
    <dbReference type="NCBI Taxonomy" id="1291518"/>
    <lineage>
        <taxon>Eukaryota</taxon>
        <taxon>Fungi</taxon>
        <taxon>Dikarya</taxon>
        <taxon>Ascomycota</taxon>
        <taxon>Pezizomycotina</taxon>
        <taxon>Sordariomycetes</taxon>
        <taxon>Hypocreomycetidae</taxon>
        <taxon>Hypocreales</taxon>
        <taxon>Clavicipitaceae</taxon>
        <taxon>Metarhizium</taxon>
    </lineage>
</organism>
<feature type="region of interest" description="Disordered" evidence="1">
    <location>
        <begin position="23"/>
        <end position="50"/>
    </location>
</feature>
<dbReference type="OrthoDB" id="2431486at2759"/>
<dbReference type="AlphaFoldDB" id="A0A0D9NLD5"/>
<proteinExistence type="predicted"/>
<dbReference type="PANTHER" id="PTHR46599">
    <property type="entry name" value="PIGGYBAC TRANSPOSABLE ELEMENT-DERIVED PROTEIN 4"/>
    <property type="match status" value="1"/>
</dbReference>
<accession>A0A0D9NLD5</accession>
<evidence type="ECO:0000313" key="4">
    <source>
        <dbReference type="Proteomes" id="UP000054544"/>
    </source>
</evidence>
<dbReference type="STRING" id="1291518.A0A0D9NLD5"/>